<dbReference type="Proteomes" id="UP001154322">
    <property type="component" value="Unassembled WGS sequence"/>
</dbReference>
<accession>A0ABM9FVS2</accession>
<keyword evidence="3" id="KW-1185">Reference proteome</keyword>
<dbReference type="PROSITE" id="PS51257">
    <property type="entry name" value="PROKAR_LIPOPROTEIN"/>
    <property type="match status" value="1"/>
</dbReference>
<protein>
    <recommendedName>
        <fullName evidence="4">DUF4907 domain-containing protein</fullName>
    </recommendedName>
</protein>
<dbReference type="EMBL" id="CALYLO010000001">
    <property type="protein sequence ID" value="CAH8243262.1"/>
    <property type="molecule type" value="Genomic_DNA"/>
</dbReference>
<proteinExistence type="predicted"/>
<organism evidence="2 3">
    <name type="scientific">Paenibacillus melissococcoides</name>
    <dbReference type="NCBI Taxonomy" id="2912268"/>
    <lineage>
        <taxon>Bacteria</taxon>
        <taxon>Bacillati</taxon>
        <taxon>Bacillota</taxon>
        <taxon>Bacilli</taxon>
        <taxon>Bacillales</taxon>
        <taxon>Paenibacillaceae</taxon>
        <taxon>Paenibacillus</taxon>
    </lineage>
</organism>
<name>A0ABM9FVS2_9BACL</name>
<evidence type="ECO:0008006" key="4">
    <source>
        <dbReference type="Google" id="ProtNLM"/>
    </source>
</evidence>
<evidence type="ECO:0000256" key="1">
    <source>
        <dbReference type="SAM" id="SignalP"/>
    </source>
</evidence>
<evidence type="ECO:0000313" key="3">
    <source>
        <dbReference type="Proteomes" id="UP001154322"/>
    </source>
</evidence>
<reference evidence="2" key="1">
    <citation type="submission" date="2022-06" db="EMBL/GenBank/DDBJ databases">
        <authorList>
            <person name="Dietemann V."/>
            <person name="Ory F."/>
            <person name="Dainat B."/>
            <person name="Oberhansli S."/>
        </authorList>
    </citation>
    <scope>NUCLEOTIDE SEQUENCE</scope>
    <source>
        <strain evidence="2">Ena-SAMPLE-TAB-26-04-2022-14:26:32:270-5432</strain>
    </source>
</reference>
<feature type="chain" id="PRO_5046965524" description="DUF4907 domain-containing protein" evidence="1">
    <location>
        <begin position="25"/>
        <end position="128"/>
    </location>
</feature>
<keyword evidence="1" id="KW-0732">Signal</keyword>
<evidence type="ECO:0000313" key="2">
    <source>
        <dbReference type="EMBL" id="CAH8243262.1"/>
    </source>
</evidence>
<sequence length="128" mass="13748">MTLRRKWRHMTLLAIAAAMLSGCFGEKPVLEEPGKEGPGTLKVVYADEESFYLLRPKAGGGSIWGGSNVNRPDEFTFGFPSLVKKQLHEMVENGKSAEAAAASIESEGNALLEQARAAQKAKANAGKK</sequence>
<comment type="caution">
    <text evidence="2">The sequence shown here is derived from an EMBL/GenBank/DDBJ whole genome shotgun (WGS) entry which is preliminary data.</text>
</comment>
<gene>
    <name evidence="2" type="ORF">WJ0W_000488</name>
</gene>
<feature type="signal peptide" evidence="1">
    <location>
        <begin position="1"/>
        <end position="24"/>
    </location>
</feature>